<feature type="repeat" description="TPR" evidence="1">
    <location>
        <begin position="182"/>
        <end position="215"/>
    </location>
</feature>
<feature type="domain" description="CHAT" evidence="3">
    <location>
        <begin position="680"/>
        <end position="1012"/>
    </location>
</feature>
<keyword evidence="1" id="KW-0802">TPR repeat</keyword>
<proteinExistence type="predicted"/>
<evidence type="ECO:0000259" key="3">
    <source>
        <dbReference type="Pfam" id="PF12770"/>
    </source>
</evidence>
<dbReference type="Pfam" id="PF13181">
    <property type="entry name" value="TPR_8"/>
    <property type="match status" value="1"/>
</dbReference>
<evidence type="ECO:0000313" key="5">
    <source>
        <dbReference type="Proteomes" id="UP000642920"/>
    </source>
</evidence>
<reference evidence="4" key="1">
    <citation type="submission" date="2021-01" db="EMBL/GenBank/DDBJ databases">
        <title>Marivirga sp. nov., isolated from intertidal surface sediments.</title>
        <authorList>
            <person name="Zhang M."/>
        </authorList>
    </citation>
    <scope>NUCLEOTIDE SEQUENCE</scope>
    <source>
        <strain evidence="4">SM1354</strain>
    </source>
</reference>
<protein>
    <submittedName>
        <fullName evidence="4">CHAT domain-containing protein</fullName>
    </submittedName>
</protein>
<dbReference type="EMBL" id="JAERQG010000001">
    <property type="protein sequence ID" value="MBL0764458.1"/>
    <property type="molecule type" value="Genomic_DNA"/>
</dbReference>
<dbReference type="PROSITE" id="PS50005">
    <property type="entry name" value="TPR"/>
    <property type="match status" value="1"/>
</dbReference>
<dbReference type="Pfam" id="PF13424">
    <property type="entry name" value="TPR_12"/>
    <property type="match status" value="1"/>
</dbReference>
<keyword evidence="5" id="KW-1185">Reference proteome</keyword>
<keyword evidence="2" id="KW-0175">Coiled coil</keyword>
<dbReference type="Gene3D" id="1.25.40.10">
    <property type="entry name" value="Tetratricopeptide repeat domain"/>
    <property type="match status" value="3"/>
</dbReference>
<dbReference type="AlphaFoldDB" id="A0A937AIZ0"/>
<name>A0A937AIZ0_9BACT</name>
<evidence type="ECO:0000256" key="2">
    <source>
        <dbReference type="SAM" id="Coils"/>
    </source>
</evidence>
<dbReference type="Proteomes" id="UP000642920">
    <property type="component" value="Unassembled WGS sequence"/>
</dbReference>
<accession>A0A937AIZ0</accession>
<dbReference type="RefSeq" id="WP_201918046.1">
    <property type="nucleotide sequence ID" value="NZ_JAERQG010000001.1"/>
</dbReference>
<feature type="coiled-coil region" evidence="2">
    <location>
        <begin position="565"/>
        <end position="592"/>
    </location>
</feature>
<dbReference type="SUPFAM" id="SSF48452">
    <property type="entry name" value="TPR-like"/>
    <property type="match status" value="2"/>
</dbReference>
<dbReference type="InterPro" id="IPR024983">
    <property type="entry name" value="CHAT_dom"/>
</dbReference>
<evidence type="ECO:0000313" key="4">
    <source>
        <dbReference type="EMBL" id="MBL0764458.1"/>
    </source>
</evidence>
<dbReference type="Pfam" id="PF12770">
    <property type="entry name" value="CHAT"/>
    <property type="match status" value="1"/>
</dbReference>
<dbReference type="SMART" id="SM00028">
    <property type="entry name" value="TPR"/>
    <property type="match status" value="7"/>
</dbReference>
<dbReference type="InterPro" id="IPR011990">
    <property type="entry name" value="TPR-like_helical_dom_sf"/>
</dbReference>
<comment type="caution">
    <text evidence="4">The sequence shown here is derived from an EMBL/GenBank/DDBJ whole genome shotgun (WGS) entry which is preliminary data.</text>
</comment>
<gene>
    <name evidence="4" type="ORF">JKP34_04280</name>
</gene>
<sequence>MKGFYYILTIYLVSLSPSIAVGQSSELPSAIETLFNAQQFEEIINSATEIKTYSEKNQDSTSAELLYFLGDAYLAMDQIEAGLTIMEEELELRKDLPNSDPLIMADLSYNLSYYLSLLGEANKAIEKINFAISLYEKNLEPEDEIITSSKIELSKILSNAGKEKQAIATLNSLNSPNQNVSFEINKELGNAYLQLGNYSKADLYFNKAYSIGKNLGITSIQYLQASIYLGDLYFLKSKYGQAEESYISATALAKKIGGLESQIDIMKNNLAMLYWRMGIYDEALALISEINFEASSAINEANRLQNKALILFNIGEIDSAKTYSNKALALLEEIPIKKAEFLKNRASTIYAATGDFKQAISDLTEAKKIFQLEKSKSSPEYSKYEFNLGKIYFKTNDAKLARKYLNEAYKIRKKYLVNTHPLYAEATKELAELNWFENNTKEAQAFYEETFDNYFAQIEAYFPALSEQEKANFYTNTLRPTFEEYNSFVINNYKDKPELLSDMYNYQLATKGLIMYATEKARDQIFNSGDSTLIGVYESWIGTKEQIARLYSLTAEEIETDPLNLDSLQQKANTLEKQLSRESAEFSEAYNNKKLVWQDIQKELKEGEAAIEMIRFRKFIPDSSGQFVDKVFYAALLIDKEVKNPKLVLFENGVDLENKYIKNYKNAIKYKVQDKYSYSQYWKPIAAKTSKYNLIYLSPDGIYNQISINSLYNNETQKYVLEEQNIQLLTNTKDLIALRNPDNSKYADAGKSALFGFPNYNKGLDNKDETQQVDASEIANNVSLDRGLRGSLSRYIRGNSLVTALPGTKEEVEKINILYQELTNDAPKVNLANEADELAVKRVNNPKVLHIATHGFFLEDAESEVESADDKYAQNPLLKSGMILAGANSFITSGVDEETGQDGILTAYEAMNLNLNATELVILSACETGLGDLKNGEGVYGLRRAFFVAGADAIIMSLWSVDDAATQELMTEFYKHWLGGKTKQEAFLMAQNFTKDKYKDPFYWGAFVMVGE</sequence>
<dbReference type="PANTHER" id="PTHR10098:SF108">
    <property type="entry name" value="TETRATRICOPEPTIDE REPEAT PROTEIN 28"/>
    <property type="match status" value="1"/>
</dbReference>
<dbReference type="InterPro" id="IPR019734">
    <property type="entry name" value="TPR_rpt"/>
</dbReference>
<evidence type="ECO:0000256" key="1">
    <source>
        <dbReference type="PROSITE-ProRule" id="PRU00339"/>
    </source>
</evidence>
<dbReference type="PANTHER" id="PTHR10098">
    <property type="entry name" value="RAPSYN-RELATED"/>
    <property type="match status" value="1"/>
</dbReference>
<organism evidence="4 5">
    <name type="scientific">Marivirga atlantica</name>
    <dbReference type="NCBI Taxonomy" id="1548457"/>
    <lineage>
        <taxon>Bacteria</taxon>
        <taxon>Pseudomonadati</taxon>
        <taxon>Bacteroidota</taxon>
        <taxon>Cytophagia</taxon>
        <taxon>Cytophagales</taxon>
        <taxon>Marivirgaceae</taxon>
        <taxon>Marivirga</taxon>
    </lineage>
</organism>